<dbReference type="Gene3D" id="3.40.1490.10">
    <property type="entry name" value="Bit1"/>
    <property type="match status" value="1"/>
</dbReference>
<dbReference type="EMBL" id="JAFCNB010000009">
    <property type="protein sequence ID" value="MBP2705868.1"/>
    <property type="molecule type" value="Genomic_DNA"/>
</dbReference>
<accession>A0A941AL25</accession>
<dbReference type="InterPro" id="IPR023476">
    <property type="entry name" value="Pep_tRNA_hydro_II_dom_sf"/>
</dbReference>
<dbReference type="AlphaFoldDB" id="A0A941AL25"/>
<dbReference type="SUPFAM" id="SSF102462">
    <property type="entry name" value="Peptidyl-tRNA hydrolase II"/>
    <property type="match status" value="1"/>
</dbReference>
<proteinExistence type="predicted"/>
<comment type="caution">
    <text evidence="1">The sequence shown here is derived from an EMBL/GenBank/DDBJ whole genome shotgun (WGS) entry which is preliminary data.</text>
</comment>
<evidence type="ECO:0000313" key="1">
    <source>
        <dbReference type="EMBL" id="MBP2705868.1"/>
    </source>
</evidence>
<name>A0A941AL25_9ACTN</name>
<gene>
    <name evidence="1" type="ORF">JOL79_18825</name>
</gene>
<keyword evidence="2" id="KW-1185">Reference proteome</keyword>
<dbReference type="InterPro" id="IPR018988">
    <property type="entry name" value="DUF2000"/>
</dbReference>
<dbReference type="Pfam" id="PF09391">
    <property type="entry name" value="DUF2000"/>
    <property type="match status" value="1"/>
</dbReference>
<evidence type="ECO:0000313" key="2">
    <source>
        <dbReference type="Proteomes" id="UP000674234"/>
    </source>
</evidence>
<sequence>MYADNSKKFVAVLNKRFPVPVLMNALGHLASGLGGIVPSSETEFLEYPCPAGDFVSSISRYPFIVLRSDNGNQLRTLAAAAGEQGLPRNVFTETMLGSSAEDQINATKNASAEELEYIGVLVFGDAEVLQPLTKKFSVFK</sequence>
<dbReference type="Proteomes" id="UP000674234">
    <property type="component" value="Unassembled WGS sequence"/>
</dbReference>
<reference evidence="1" key="1">
    <citation type="submission" date="2021-02" db="EMBL/GenBank/DDBJ databases">
        <title>Draft genome sequence of Microbispora sp. RL4-1S isolated from rice leaves in Thailand.</title>
        <authorList>
            <person name="Muangham S."/>
            <person name="Duangmal K."/>
        </authorList>
    </citation>
    <scope>NUCLEOTIDE SEQUENCE</scope>
    <source>
        <strain evidence="1">RL4-1S</strain>
    </source>
</reference>
<protein>
    <submittedName>
        <fullName evidence="1">DUF2000 domain-containing protein</fullName>
    </submittedName>
</protein>
<organism evidence="1 2">
    <name type="scientific">Microbispora oryzae</name>
    <dbReference type="NCBI Taxonomy" id="2806554"/>
    <lineage>
        <taxon>Bacteria</taxon>
        <taxon>Bacillati</taxon>
        <taxon>Actinomycetota</taxon>
        <taxon>Actinomycetes</taxon>
        <taxon>Streptosporangiales</taxon>
        <taxon>Streptosporangiaceae</taxon>
        <taxon>Microbispora</taxon>
    </lineage>
</organism>
<dbReference type="RefSeq" id="WP_210157125.1">
    <property type="nucleotide sequence ID" value="NZ_JAFCNB010000009.1"/>
</dbReference>